<sequence>MERTPSPPRRLHTPPAPIHGPKHDSYEPYSPRRSSRVAAQNHLHLEKAQQSSPTRLRTARDVTPTNSRRKTTRPAATHTLSPPSSPISPAKLRSPRSTRRSQQQEQRLTSTISSSSDSDFDPDQAAPTPAAQRFLSAMAPQKSLLTPAKTPRKRALKAEDSLGSTARVLFAANRPATVEEAMPTPRKARKTMDAFTLESFAERMEEGEKINIYTDSKERVPTRDDDGEDNPFTTKKGKGKAKAVPQKPRQMDAHTKELFDAAARGEGMVFSLKGKKIFRKFHDGPPSDASDGERQAYEGEHLGQSSSATYGRITRSSIKPRLLFKEEIARRKKENGEDDDEEAVTDIDQPVETPSRKTAKAAATSTQEVTPPPTKKRVKAKMSFDSWSRVKSSSRSDSASRESRKRSGPTLESGTEKRARSDRTR</sequence>
<feature type="region of interest" description="Disordered" evidence="1">
    <location>
        <begin position="208"/>
        <end position="252"/>
    </location>
</feature>
<dbReference type="OrthoDB" id="5398515at2759"/>
<keyword evidence="3" id="KW-1185">Reference proteome</keyword>
<dbReference type="EMBL" id="ML976984">
    <property type="protein sequence ID" value="KAF1959762.1"/>
    <property type="molecule type" value="Genomic_DNA"/>
</dbReference>
<gene>
    <name evidence="2" type="ORF">CC80DRAFT_489852</name>
</gene>
<evidence type="ECO:0000313" key="3">
    <source>
        <dbReference type="Proteomes" id="UP000800035"/>
    </source>
</evidence>
<feature type="compositionally biased region" description="Basic and acidic residues" evidence="1">
    <location>
        <begin position="414"/>
        <end position="425"/>
    </location>
</feature>
<protein>
    <submittedName>
        <fullName evidence="2">Uncharacterized protein</fullName>
    </submittedName>
</protein>
<organism evidence="2 3">
    <name type="scientific">Byssothecium circinans</name>
    <dbReference type="NCBI Taxonomy" id="147558"/>
    <lineage>
        <taxon>Eukaryota</taxon>
        <taxon>Fungi</taxon>
        <taxon>Dikarya</taxon>
        <taxon>Ascomycota</taxon>
        <taxon>Pezizomycotina</taxon>
        <taxon>Dothideomycetes</taxon>
        <taxon>Pleosporomycetidae</taxon>
        <taxon>Pleosporales</taxon>
        <taxon>Massarineae</taxon>
        <taxon>Massarinaceae</taxon>
        <taxon>Byssothecium</taxon>
    </lineage>
</organism>
<feature type="compositionally biased region" description="Basic and acidic residues" evidence="1">
    <location>
        <begin position="280"/>
        <end position="301"/>
    </location>
</feature>
<feature type="region of interest" description="Disordered" evidence="1">
    <location>
        <begin position="279"/>
        <end position="425"/>
    </location>
</feature>
<accession>A0A6A5U7B3</accession>
<feature type="compositionally biased region" description="Low complexity" evidence="1">
    <location>
        <begin position="100"/>
        <end position="132"/>
    </location>
</feature>
<name>A0A6A5U7B3_9PLEO</name>
<feature type="compositionally biased region" description="Pro residues" evidence="1">
    <location>
        <begin position="1"/>
        <end position="18"/>
    </location>
</feature>
<feature type="compositionally biased region" description="Low complexity" evidence="1">
    <location>
        <begin position="383"/>
        <end position="397"/>
    </location>
</feature>
<dbReference type="Proteomes" id="UP000800035">
    <property type="component" value="Unassembled WGS sequence"/>
</dbReference>
<proteinExistence type="predicted"/>
<evidence type="ECO:0000256" key="1">
    <source>
        <dbReference type="SAM" id="MobiDB-lite"/>
    </source>
</evidence>
<feature type="compositionally biased region" description="Polar residues" evidence="1">
    <location>
        <begin position="303"/>
        <end position="317"/>
    </location>
</feature>
<dbReference type="AlphaFoldDB" id="A0A6A5U7B3"/>
<feature type="compositionally biased region" description="Acidic residues" evidence="1">
    <location>
        <begin position="336"/>
        <end position="345"/>
    </location>
</feature>
<feature type="compositionally biased region" description="Basic and acidic residues" evidence="1">
    <location>
        <begin position="208"/>
        <end position="224"/>
    </location>
</feature>
<reference evidence="2" key="1">
    <citation type="journal article" date="2020" name="Stud. Mycol.">
        <title>101 Dothideomycetes genomes: a test case for predicting lifestyles and emergence of pathogens.</title>
        <authorList>
            <person name="Haridas S."/>
            <person name="Albert R."/>
            <person name="Binder M."/>
            <person name="Bloem J."/>
            <person name="Labutti K."/>
            <person name="Salamov A."/>
            <person name="Andreopoulos B."/>
            <person name="Baker S."/>
            <person name="Barry K."/>
            <person name="Bills G."/>
            <person name="Bluhm B."/>
            <person name="Cannon C."/>
            <person name="Castanera R."/>
            <person name="Culley D."/>
            <person name="Daum C."/>
            <person name="Ezra D."/>
            <person name="Gonzalez J."/>
            <person name="Henrissat B."/>
            <person name="Kuo A."/>
            <person name="Liang C."/>
            <person name="Lipzen A."/>
            <person name="Lutzoni F."/>
            <person name="Magnuson J."/>
            <person name="Mondo S."/>
            <person name="Nolan M."/>
            <person name="Ohm R."/>
            <person name="Pangilinan J."/>
            <person name="Park H.-J."/>
            <person name="Ramirez L."/>
            <person name="Alfaro M."/>
            <person name="Sun H."/>
            <person name="Tritt A."/>
            <person name="Yoshinaga Y."/>
            <person name="Zwiers L.-H."/>
            <person name="Turgeon B."/>
            <person name="Goodwin S."/>
            <person name="Spatafora J."/>
            <person name="Crous P."/>
            <person name="Grigoriev I."/>
        </authorList>
    </citation>
    <scope>NUCLEOTIDE SEQUENCE</scope>
    <source>
        <strain evidence="2">CBS 675.92</strain>
    </source>
</reference>
<feature type="region of interest" description="Disordered" evidence="1">
    <location>
        <begin position="1"/>
        <end position="161"/>
    </location>
</feature>
<evidence type="ECO:0000313" key="2">
    <source>
        <dbReference type="EMBL" id="KAF1959762.1"/>
    </source>
</evidence>